<sequence>MELTHFEWAFGFDYRGFPFESDHNIVTVPTNLASCLREKTLCLAPSKEVFQQVQEIIKHNNTAEVHERRTFQEFGEGPWEYILFPGWMDRKTFKPKYLPQLYLRSSSGDMSPLHYNTQDYDSLPRITSMIHPTIAIFLFILRPPDLSSAPEILKENIFLPALSTLAIWPAWSHNRFKTLSSSSSSKRKRSDSIASDAVTCKCTQCINCYETASSSTGTYASDIASSDDEVSFGPAGDDEDDKFELNVSAWADKVIPQRRCRIVNFDDLGNDRILQRYAQEPALSPEQVDGALKEENEKRNTLAGPLQKVSCQLSKKRPRRS</sequence>
<reference evidence="2 3" key="1">
    <citation type="submission" date="2024-01" db="EMBL/GenBank/DDBJ databases">
        <title>A draft genome for a cacao thread blight-causing isolate of Paramarasmius palmivorus.</title>
        <authorList>
            <person name="Baruah I.K."/>
            <person name="Bukari Y."/>
            <person name="Amoako-Attah I."/>
            <person name="Meinhardt L.W."/>
            <person name="Bailey B.A."/>
            <person name="Cohen S.P."/>
        </authorList>
    </citation>
    <scope>NUCLEOTIDE SEQUENCE [LARGE SCALE GENOMIC DNA]</scope>
    <source>
        <strain evidence="2 3">GH-12</strain>
    </source>
</reference>
<proteinExistence type="predicted"/>
<dbReference type="Proteomes" id="UP001383192">
    <property type="component" value="Unassembled WGS sequence"/>
</dbReference>
<organism evidence="2 3">
    <name type="scientific">Paramarasmius palmivorus</name>
    <dbReference type="NCBI Taxonomy" id="297713"/>
    <lineage>
        <taxon>Eukaryota</taxon>
        <taxon>Fungi</taxon>
        <taxon>Dikarya</taxon>
        <taxon>Basidiomycota</taxon>
        <taxon>Agaricomycotina</taxon>
        <taxon>Agaricomycetes</taxon>
        <taxon>Agaricomycetidae</taxon>
        <taxon>Agaricales</taxon>
        <taxon>Marasmiineae</taxon>
        <taxon>Marasmiaceae</taxon>
        <taxon>Paramarasmius</taxon>
    </lineage>
</organism>
<feature type="region of interest" description="Disordered" evidence="1">
    <location>
        <begin position="280"/>
        <end position="321"/>
    </location>
</feature>
<gene>
    <name evidence="2" type="ORF">VNI00_008092</name>
</gene>
<feature type="compositionally biased region" description="Basic and acidic residues" evidence="1">
    <location>
        <begin position="291"/>
        <end position="300"/>
    </location>
</feature>
<dbReference type="EMBL" id="JAYKXP010000027">
    <property type="protein sequence ID" value="KAK7043926.1"/>
    <property type="molecule type" value="Genomic_DNA"/>
</dbReference>
<keyword evidence="3" id="KW-1185">Reference proteome</keyword>
<evidence type="ECO:0000256" key="1">
    <source>
        <dbReference type="SAM" id="MobiDB-lite"/>
    </source>
</evidence>
<comment type="caution">
    <text evidence="2">The sequence shown here is derived from an EMBL/GenBank/DDBJ whole genome shotgun (WGS) entry which is preliminary data.</text>
</comment>
<dbReference type="AlphaFoldDB" id="A0AAW0CXE4"/>
<evidence type="ECO:0000313" key="2">
    <source>
        <dbReference type="EMBL" id="KAK7043926.1"/>
    </source>
</evidence>
<evidence type="ECO:0000313" key="3">
    <source>
        <dbReference type="Proteomes" id="UP001383192"/>
    </source>
</evidence>
<accession>A0AAW0CXE4</accession>
<protein>
    <submittedName>
        <fullName evidence="2">Uncharacterized protein</fullName>
    </submittedName>
</protein>
<name>A0AAW0CXE4_9AGAR</name>